<evidence type="ECO:0000256" key="7">
    <source>
        <dbReference type="ARBA" id="ARBA00023242"/>
    </source>
</evidence>
<dbReference type="Pfam" id="PF00847">
    <property type="entry name" value="AP2"/>
    <property type="match status" value="1"/>
</dbReference>
<evidence type="ECO:0000256" key="6">
    <source>
        <dbReference type="ARBA" id="ARBA00023163"/>
    </source>
</evidence>
<evidence type="ECO:0000313" key="11">
    <source>
        <dbReference type="EMBL" id="PIM98448.1"/>
    </source>
</evidence>
<dbReference type="AlphaFoldDB" id="A0A2G9FZF5"/>
<dbReference type="GO" id="GO:0005634">
    <property type="term" value="C:nucleus"/>
    <property type="evidence" value="ECO:0007669"/>
    <property type="project" value="UniProtKB-SubCell"/>
</dbReference>
<evidence type="ECO:0000256" key="2">
    <source>
        <dbReference type="ARBA" id="ARBA00022821"/>
    </source>
</evidence>
<evidence type="ECO:0000313" key="12">
    <source>
        <dbReference type="Proteomes" id="UP000231279"/>
    </source>
</evidence>
<evidence type="ECO:0000256" key="1">
    <source>
        <dbReference type="ARBA" id="ARBA00004123"/>
    </source>
</evidence>
<dbReference type="FunFam" id="3.30.730.10:FF:000001">
    <property type="entry name" value="Ethylene-responsive transcription factor 2"/>
    <property type="match status" value="1"/>
</dbReference>
<dbReference type="InterPro" id="IPR016177">
    <property type="entry name" value="DNA-bd_dom_sf"/>
</dbReference>
<dbReference type="PROSITE" id="PS51032">
    <property type="entry name" value="AP2_ERF"/>
    <property type="match status" value="1"/>
</dbReference>
<dbReference type="PRINTS" id="PR00367">
    <property type="entry name" value="ETHRSPELEMNT"/>
</dbReference>
<name>A0A2G9FZF5_9LAMI</name>
<sequence length="204" mass="22567">MLKTAADSSSSSSAAAINAVEPRVNELKYKGVRKRKWGKYVSEIRLPNSRDRIWLGSYDTAEKAARAFDAALFCLRGRNAQFNFPDDPPDIPGGETLAPVEIQSVAQQYANQPRESDLFRDHAIKVEDEPPSSNSDGPGPIDWSFLDTLGTNGGGNNAGHFSDYGHFYPEPSDMFIPPNFGAQIDDDEDDDFEDGNLPSFLWNF</sequence>
<dbReference type="PANTHER" id="PTHR31985">
    <property type="entry name" value="ETHYLENE-RESPONSIVE TRANSCRIPTION FACTOR ERF042-RELATED"/>
    <property type="match status" value="1"/>
</dbReference>
<evidence type="ECO:0000256" key="4">
    <source>
        <dbReference type="ARBA" id="ARBA00023125"/>
    </source>
</evidence>
<keyword evidence="7" id="KW-0539">Nucleus</keyword>
<dbReference type="STRING" id="429701.A0A2G9FZF5"/>
<accession>A0A2G9FZF5</accession>
<dbReference type="SUPFAM" id="SSF54171">
    <property type="entry name" value="DNA-binding domain"/>
    <property type="match status" value="1"/>
</dbReference>
<dbReference type="InterPro" id="IPR001471">
    <property type="entry name" value="AP2/ERF_dom"/>
</dbReference>
<dbReference type="Gene3D" id="3.30.730.10">
    <property type="entry name" value="AP2/ERF domain"/>
    <property type="match status" value="1"/>
</dbReference>
<comment type="caution">
    <text evidence="11">The sequence shown here is derived from an EMBL/GenBank/DDBJ whole genome shotgun (WGS) entry which is preliminary data.</text>
</comment>
<keyword evidence="5" id="KW-0010">Activator</keyword>
<evidence type="ECO:0000259" key="10">
    <source>
        <dbReference type="PROSITE" id="PS51032"/>
    </source>
</evidence>
<dbReference type="SMART" id="SM00380">
    <property type="entry name" value="AP2"/>
    <property type="match status" value="1"/>
</dbReference>
<dbReference type="PANTHER" id="PTHR31985:SF215">
    <property type="entry name" value="OS02G0781300 PROTEIN"/>
    <property type="match status" value="1"/>
</dbReference>
<keyword evidence="12" id="KW-1185">Reference proteome</keyword>
<dbReference type="InterPro" id="IPR036955">
    <property type="entry name" value="AP2/ERF_dom_sf"/>
</dbReference>
<protein>
    <recommendedName>
        <fullName evidence="10">AP2/ERF domain-containing protein</fullName>
    </recommendedName>
</protein>
<keyword evidence="4" id="KW-0238">DNA-binding</keyword>
<keyword evidence="2" id="KW-0611">Plant defense</keyword>
<dbReference type="EMBL" id="NKXS01008388">
    <property type="protein sequence ID" value="PIM98448.1"/>
    <property type="molecule type" value="Genomic_DNA"/>
</dbReference>
<keyword evidence="6" id="KW-0804">Transcription</keyword>
<dbReference type="GO" id="GO:0003700">
    <property type="term" value="F:DNA-binding transcription factor activity"/>
    <property type="evidence" value="ECO:0007669"/>
    <property type="project" value="InterPro"/>
</dbReference>
<proteinExistence type="inferred from homology"/>
<comment type="subcellular location">
    <subcellularLocation>
        <location evidence="1">Nucleus</location>
    </subcellularLocation>
</comment>
<dbReference type="GO" id="GO:0006952">
    <property type="term" value="P:defense response"/>
    <property type="evidence" value="ECO:0007669"/>
    <property type="project" value="UniProtKB-KW"/>
</dbReference>
<evidence type="ECO:0000256" key="3">
    <source>
        <dbReference type="ARBA" id="ARBA00023015"/>
    </source>
</evidence>
<comment type="similarity">
    <text evidence="8">Belongs to the AP2/ERF transcription factor family. ERF subfamily.</text>
</comment>
<evidence type="ECO:0000256" key="8">
    <source>
        <dbReference type="ARBA" id="ARBA00024343"/>
    </source>
</evidence>
<evidence type="ECO:0000256" key="9">
    <source>
        <dbReference type="SAM" id="MobiDB-lite"/>
    </source>
</evidence>
<organism evidence="11 12">
    <name type="scientific">Handroanthus impetiginosus</name>
    <dbReference type="NCBI Taxonomy" id="429701"/>
    <lineage>
        <taxon>Eukaryota</taxon>
        <taxon>Viridiplantae</taxon>
        <taxon>Streptophyta</taxon>
        <taxon>Embryophyta</taxon>
        <taxon>Tracheophyta</taxon>
        <taxon>Spermatophyta</taxon>
        <taxon>Magnoliopsida</taxon>
        <taxon>eudicotyledons</taxon>
        <taxon>Gunneridae</taxon>
        <taxon>Pentapetalae</taxon>
        <taxon>asterids</taxon>
        <taxon>lamiids</taxon>
        <taxon>Lamiales</taxon>
        <taxon>Bignoniaceae</taxon>
        <taxon>Crescentiina</taxon>
        <taxon>Tabebuia alliance</taxon>
        <taxon>Handroanthus</taxon>
    </lineage>
</organism>
<gene>
    <name evidence="11" type="ORF">CDL12_29075</name>
</gene>
<feature type="region of interest" description="Disordered" evidence="9">
    <location>
        <begin position="127"/>
        <end position="147"/>
    </location>
</feature>
<keyword evidence="3" id="KW-0805">Transcription regulation</keyword>
<reference evidence="12" key="1">
    <citation type="journal article" date="2018" name="Gigascience">
        <title>Genome assembly of the Pink Ipe (Handroanthus impetiginosus, Bignoniaceae), a highly valued, ecologically keystone Neotropical timber forest tree.</title>
        <authorList>
            <person name="Silva-Junior O.B."/>
            <person name="Grattapaglia D."/>
            <person name="Novaes E."/>
            <person name="Collevatti R.G."/>
        </authorList>
    </citation>
    <scope>NUCLEOTIDE SEQUENCE [LARGE SCALE GENOMIC DNA]</scope>
    <source>
        <strain evidence="12">cv. UFG-1</strain>
    </source>
</reference>
<evidence type="ECO:0000256" key="5">
    <source>
        <dbReference type="ARBA" id="ARBA00023159"/>
    </source>
</evidence>
<dbReference type="GO" id="GO:0003677">
    <property type="term" value="F:DNA binding"/>
    <property type="evidence" value="ECO:0007669"/>
    <property type="project" value="UniProtKB-KW"/>
</dbReference>
<dbReference type="Proteomes" id="UP000231279">
    <property type="component" value="Unassembled WGS sequence"/>
</dbReference>
<dbReference type="InterPro" id="IPR051032">
    <property type="entry name" value="AP2/ERF_TF_ERF_subfamily"/>
</dbReference>
<dbReference type="CDD" id="cd00018">
    <property type="entry name" value="AP2"/>
    <property type="match status" value="1"/>
</dbReference>
<feature type="domain" description="AP2/ERF" evidence="10">
    <location>
        <begin position="28"/>
        <end position="85"/>
    </location>
</feature>
<dbReference type="OrthoDB" id="1918918at2759"/>